<keyword evidence="5" id="KW-1185">Reference proteome</keyword>
<accession>A0A3E2B1S6</accession>
<dbReference type="GO" id="GO:0004789">
    <property type="term" value="F:thiamine-phosphate diphosphorylase activity"/>
    <property type="evidence" value="ECO:0007669"/>
    <property type="project" value="TreeGrafter"/>
</dbReference>
<dbReference type="Gene3D" id="3.20.20.70">
    <property type="entry name" value="Aldolase class I"/>
    <property type="match status" value="1"/>
</dbReference>
<keyword evidence="2" id="KW-0784">Thiamine biosynthesis</keyword>
<dbReference type="InterPro" id="IPR022998">
    <property type="entry name" value="ThiamineP_synth_TenI"/>
</dbReference>
<dbReference type="PANTHER" id="PTHR20857">
    <property type="entry name" value="THIAMINE-PHOSPHATE PYROPHOSPHORYLASE"/>
    <property type="match status" value="1"/>
</dbReference>
<evidence type="ECO:0000256" key="1">
    <source>
        <dbReference type="ARBA" id="ARBA00004948"/>
    </source>
</evidence>
<name>A0A3E2B1S6_9FIRM</name>
<reference evidence="4 5" key="1">
    <citation type="submission" date="2018-07" db="EMBL/GenBank/DDBJ databases">
        <title>GABA Modulating Bacteria of the Human Gut Microbiota.</title>
        <authorList>
            <person name="Strandwitz P."/>
            <person name="Kim K.H."/>
            <person name="Terekhova D."/>
            <person name="Liu J.K."/>
            <person name="Sharma A."/>
            <person name="Levering J."/>
            <person name="Mcdonald D."/>
            <person name="Dietrich D."/>
            <person name="Ramadhar T.R."/>
            <person name="Lekbua A."/>
            <person name="Mroue N."/>
            <person name="Liston C."/>
            <person name="Stewart E.J."/>
            <person name="Dubin M.J."/>
            <person name="Zengler K."/>
            <person name="Knight R."/>
            <person name="Gilbert J.A."/>
            <person name="Clardy J."/>
            <person name="Lewis K."/>
        </authorList>
    </citation>
    <scope>NUCLEOTIDE SEQUENCE [LARGE SCALE GENOMIC DNA]</scope>
    <source>
        <strain evidence="4 5">KLE1738</strain>
    </source>
</reference>
<comment type="pathway">
    <text evidence="1">Cofactor biosynthesis; thiamine diphosphate biosynthesis.</text>
</comment>
<proteinExistence type="predicted"/>
<dbReference type="GO" id="GO:0005737">
    <property type="term" value="C:cytoplasm"/>
    <property type="evidence" value="ECO:0007669"/>
    <property type="project" value="TreeGrafter"/>
</dbReference>
<dbReference type="Pfam" id="PF02581">
    <property type="entry name" value="TMP-TENI"/>
    <property type="match status" value="1"/>
</dbReference>
<dbReference type="InterPro" id="IPR036206">
    <property type="entry name" value="ThiamineP_synth_sf"/>
</dbReference>
<comment type="caution">
    <text evidence="4">The sequence shown here is derived from an EMBL/GenBank/DDBJ whole genome shotgun (WGS) entry which is preliminary data.</text>
</comment>
<evidence type="ECO:0000256" key="2">
    <source>
        <dbReference type="ARBA" id="ARBA00022977"/>
    </source>
</evidence>
<dbReference type="InterPro" id="IPR013785">
    <property type="entry name" value="Aldolase_TIM"/>
</dbReference>
<evidence type="ECO:0000313" key="5">
    <source>
        <dbReference type="Proteomes" id="UP000260649"/>
    </source>
</evidence>
<evidence type="ECO:0000313" key="4">
    <source>
        <dbReference type="EMBL" id="RFT05926.1"/>
    </source>
</evidence>
<dbReference type="AlphaFoldDB" id="A0A3E2B1S6"/>
<dbReference type="RefSeq" id="WP_117142630.1">
    <property type="nucleotide sequence ID" value="NZ_CAKXKJ010000005.1"/>
</dbReference>
<feature type="domain" description="Thiamine phosphate synthase/TenI" evidence="3">
    <location>
        <begin position="9"/>
        <end position="185"/>
    </location>
</feature>
<dbReference type="EMBL" id="QQRQ01000022">
    <property type="protein sequence ID" value="RFT05926.1"/>
    <property type="molecule type" value="Genomic_DNA"/>
</dbReference>
<protein>
    <submittedName>
        <fullName evidence="4">Thiamine phosphate synthase</fullName>
    </submittedName>
</protein>
<organism evidence="4 5">
    <name type="scientific">Evtepia gabavorous</name>
    <dbReference type="NCBI Taxonomy" id="2211183"/>
    <lineage>
        <taxon>Bacteria</taxon>
        <taxon>Bacillati</taxon>
        <taxon>Bacillota</taxon>
        <taxon>Clostridia</taxon>
        <taxon>Eubacteriales</taxon>
        <taxon>Evtepia</taxon>
    </lineage>
</organism>
<dbReference type="PANTHER" id="PTHR20857:SF15">
    <property type="entry name" value="THIAMINE-PHOSPHATE SYNTHASE"/>
    <property type="match status" value="1"/>
</dbReference>
<gene>
    <name evidence="4" type="ORF">DV520_10100</name>
</gene>
<dbReference type="CDD" id="cd00564">
    <property type="entry name" value="TMP_TenI"/>
    <property type="match status" value="1"/>
</dbReference>
<dbReference type="Proteomes" id="UP000260649">
    <property type="component" value="Unassembled WGS sequence"/>
</dbReference>
<dbReference type="SUPFAM" id="SSF51391">
    <property type="entry name" value="Thiamin phosphate synthase"/>
    <property type="match status" value="1"/>
</dbReference>
<evidence type="ECO:0000259" key="3">
    <source>
        <dbReference type="Pfam" id="PF02581"/>
    </source>
</evidence>
<dbReference type="GeneID" id="97996086"/>
<dbReference type="OrthoDB" id="9815348at2"/>
<sequence>MLHTAPSILCVTDRTLCPEHFLSQISRIAAAGPAGVILREKDLCESAYRSLAAQVLSLCRQHQVPCILHTFPSAARALGATALHLPLPLLRAMPKEERAAFSSLGTSCHSIAEALEAQALGATYLLAGHIFDTSCKPGLPGRGLDFLAQVCAAVPLPVYAIGGITAETLPGVRRAGARGACFRSGFMTCPDPASYLHTLERSFSHAISP</sequence>
<dbReference type="GO" id="GO:0009228">
    <property type="term" value="P:thiamine biosynthetic process"/>
    <property type="evidence" value="ECO:0007669"/>
    <property type="project" value="UniProtKB-KW"/>
</dbReference>